<dbReference type="PROSITE" id="PS01124">
    <property type="entry name" value="HTH_ARAC_FAMILY_2"/>
    <property type="match status" value="1"/>
</dbReference>
<keyword evidence="1" id="KW-0805">Transcription regulation</keyword>
<accession>A0A1H8DCN7</accession>
<dbReference type="PANTHER" id="PTHR43436">
    <property type="entry name" value="ARAC-FAMILY TRANSCRIPTIONAL REGULATOR"/>
    <property type="match status" value="1"/>
</dbReference>
<dbReference type="SUPFAM" id="SSF46689">
    <property type="entry name" value="Homeodomain-like"/>
    <property type="match status" value="2"/>
</dbReference>
<dbReference type="GO" id="GO:0003700">
    <property type="term" value="F:DNA-binding transcription factor activity"/>
    <property type="evidence" value="ECO:0007669"/>
    <property type="project" value="InterPro"/>
</dbReference>
<reference evidence="5" key="1">
    <citation type="submission" date="2016-10" db="EMBL/GenBank/DDBJ databases">
        <authorList>
            <person name="Varghese N."/>
            <person name="Submissions S."/>
        </authorList>
    </citation>
    <scope>NUCLEOTIDE SEQUENCE [LARGE SCALE GENOMIC DNA]</scope>
    <source>
        <strain evidence="5">S6-262</strain>
    </source>
</reference>
<dbReference type="AlphaFoldDB" id="A0A1H8DCN7"/>
<evidence type="ECO:0000313" key="5">
    <source>
        <dbReference type="Proteomes" id="UP000199206"/>
    </source>
</evidence>
<keyword evidence="2" id="KW-0804">Transcription</keyword>
<evidence type="ECO:0000256" key="2">
    <source>
        <dbReference type="ARBA" id="ARBA00023163"/>
    </source>
</evidence>
<sequence length="302" mass="32968">MFAVMQEQLDRMRAIAERHADGIRRDTVLPRVALHIGCVTTTPTPGVYEPALCMVLQGAKHVMIGDRTLRYDPASYFIATIDLPACGWVVEASAAKPYVAVSIRLNRESLSALVPDVAGGAEGDTAGFAVSAVTPDLLDACSRLLSLLDTPEDVPVLGPMHEREVLYRLLRGPQGGVLRQIARVDSRLSQVRRAIGWIRSHFDESLRVEQLAELAGMSPASFHRHFKAATAMSPLQYQKMLRLQEARRLIVARADAGRAAHMVGYESASQFSREYPRMFGAPPGRDAARLRGNGAAELAQSA</sequence>
<dbReference type="Proteomes" id="UP000199206">
    <property type="component" value="Unassembled WGS sequence"/>
</dbReference>
<feature type="domain" description="HTH araC/xylS-type" evidence="3">
    <location>
        <begin position="192"/>
        <end position="289"/>
    </location>
</feature>
<dbReference type="InterPro" id="IPR009594">
    <property type="entry name" value="Tscrpt_reg_HTH_AraC_N"/>
</dbReference>
<dbReference type="EMBL" id="FOCF01000004">
    <property type="protein sequence ID" value="SEN04247.1"/>
    <property type="molecule type" value="Genomic_DNA"/>
</dbReference>
<gene>
    <name evidence="4" type="ORF">SAMN05192583_1854</name>
</gene>
<evidence type="ECO:0000313" key="4">
    <source>
        <dbReference type="EMBL" id="SEN04247.1"/>
    </source>
</evidence>
<organism evidence="4 5">
    <name type="scientific">Sphingomonas gellani</name>
    <dbReference type="NCBI Taxonomy" id="1166340"/>
    <lineage>
        <taxon>Bacteria</taxon>
        <taxon>Pseudomonadati</taxon>
        <taxon>Pseudomonadota</taxon>
        <taxon>Alphaproteobacteria</taxon>
        <taxon>Sphingomonadales</taxon>
        <taxon>Sphingomonadaceae</taxon>
        <taxon>Sphingomonas</taxon>
    </lineage>
</organism>
<evidence type="ECO:0000259" key="3">
    <source>
        <dbReference type="PROSITE" id="PS01124"/>
    </source>
</evidence>
<dbReference type="InterPro" id="IPR009057">
    <property type="entry name" value="Homeodomain-like_sf"/>
</dbReference>
<keyword evidence="4" id="KW-0238">DNA-binding</keyword>
<keyword evidence="5" id="KW-1185">Reference proteome</keyword>
<dbReference type="Pfam" id="PF06719">
    <property type="entry name" value="AraC_N"/>
    <property type="match status" value="1"/>
</dbReference>
<name>A0A1H8DCN7_9SPHN</name>
<dbReference type="SMART" id="SM00342">
    <property type="entry name" value="HTH_ARAC"/>
    <property type="match status" value="1"/>
</dbReference>
<dbReference type="RefSeq" id="WP_244501493.1">
    <property type="nucleotide sequence ID" value="NZ_FOCF01000004.1"/>
</dbReference>
<dbReference type="Pfam" id="PF12833">
    <property type="entry name" value="HTH_18"/>
    <property type="match status" value="1"/>
</dbReference>
<dbReference type="GO" id="GO:0043565">
    <property type="term" value="F:sequence-specific DNA binding"/>
    <property type="evidence" value="ECO:0007669"/>
    <property type="project" value="InterPro"/>
</dbReference>
<evidence type="ECO:0000256" key="1">
    <source>
        <dbReference type="ARBA" id="ARBA00023015"/>
    </source>
</evidence>
<proteinExistence type="predicted"/>
<dbReference type="PANTHER" id="PTHR43436:SF1">
    <property type="entry name" value="TRANSCRIPTIONAL REGULATORY PROTEIN"/>
    <property type="match status" value="1"/>
</dbReference>
<dbReference type="InterPro" id="IPR018060">
    <property type="entry name" value="HTH_AraC"/>
</dbReference>
<dbReference type="STRING" id="1166340.SAMN05192583_1854"/>
<dbReference type="Gene3D" id="1.10.10.60">
    <property type="entry name" value="Homeodomain-like"/>
    <property type="match status" value="1"/>
</dbReference>
<protein>
    <submittedName>
        <fullName evidence="4">AraC-type DNA-binding protein</fullName>
    </submittedName>
</protein>